<name>A0A931N8A4_9NOCA</name>
<feature type="transmembrane region" description="Helical" evidence="2">
    <location>
        <begin position="161"/>
        <end position="182"/>
    </location>
</feature>
<dbReference type="EMBL" id="JADMLG010000026">
    <property type="protein sequence ID" value="MBH0781568.1"/>
    <property type="molecule type" value="Genomic_DNA"/>
</dbReference>
<keyword evidence="2" id="KW-0472">Membrane</keyword>
<proteinExistence type="predicted"/>
<keyword evidence="2" id="KW-1133">Transmembrane helix</keyword>
<feature type="region of interest" description="Disordered" evidence="1">
    <location>
        <begin position="127"/>
        <end position="154"/>
    </location>
</feature>
<gene>
    <name evidence="4" type="ORF">IT779_35385</name>
</gene>
<evidence type="ECO:0000313" key="5">
    <source>
        <dbReference type="Proteomes" id="UP000655751"/>
    </source>
</evidence>
<protein>
    <submittedName>
        <fullName evidence="4">DUF4129 domain-containing protein</fullName>
    </submittedName>
</protein>
<dbReference type="Pfam" id="PF13559">
    <property type="entry name" value="DUF4129"/>
    <property type="match status" value="1"/>
</dbReference>
<evidence type="ECO:0000313" key="4">
    <source>
        <dbReference type="EMBL" id="MBH0781568.1"/>
    </source>
</evidence>
<accession>A0A931N8A4</accession>
<evidence type="ECO:0000256" key="1">
    <source>
        <dbReference type="SAM" id="MobiDB-lite"/>
    </source>
</evidence>
<keyword evidence="5" id="KW-1185">Reference proteome</keyword>
<organism evidence="4 5">
    <name type="scientific">Nocardia bovistercoris</name>
    <dbReference type="NCBI Taxonomy" id="2785916"/>
    <lineage>
        <taxon>Bacteria</taxon>
        <taxon>Bacillati</taxon>
        <taxon>Actinomycetota</taxon>
        <taxon>Actinomycetes</taxon>
        <taxon>Mycobacteriales</taxon>
        <taxon>Nocardiaceae</taxon>
        <taxon>Nocardia</taxon>
    </lineage>
</organism>
<feature type="domain" description="Protein-glutamine gamma-glutamyltransferase-like C-terminal" evidence="3">
    <location>
        <begin position="227"/>
        <end position="295"/>
    </location>
</feature>
<dbReference type="InterPro" id="IPR025403">
    <property type="entry name" value="TgpA-like_C"/>
</dbReference>
<sequence>MSRVEKGRALWRRSIRAAALLSTVLVLVLGLRGPISETSDDIPNSATAQSILPLAVLAAIAVVIIGLSVSSFAGNRERVAVAEQRRRTPRSRLPFRRIIVLATVVLVATAAVATMSLLLPGAPVEQRVDQGADSTQSPSGSNSPPPQQESRQPLDNSALRALGAVAAVTMLAALVGAGSVVIRSGRRAGTAPEDTARTEERLAHAAHRAQTEIIDRRQDPRAAVLACYRAMEQEFSALPALSPRASDTPSEVLARAVGIGIVGGDTAARLVALFAEARFSTHPMTEAHRAAAGNLLDAVLDGLEPVR</sequence>
<evidence type="ECO:0000259" key="3">
    <source>
        <dbReference type="Pfam" id="PF13559"/>
    </source>
</evidence>
<evidence type="ECO:0000256" key="2">
    <source>
        <dbReference type="SAM" id="Phobius"/>
    </source>
</evidence>
<comment type="caution">
    <text evidence="4">The sequence shown here is derived from an EMBL/GenBank/DDBJ whole genome shotgun (WGS) entry which is preliminary data.</text>
</comment>
<dbReference type="RefSeq" id="WP_196153853.1">
    <property type="nucleotide sequence ID" value="NZ_JADMLG010000026.1"/>
</dbReference>
<reference evidence="4" key="1">
    <citation type="submission" date="2020-11" db="EMBL/GenBank/DDBJ databases">
        <title>Nocardia NEAU-351.nov., a novel actinomycete isolated from the cow dung.</title>
        <authorList>
            <person name="Zhang X."/>
        </authorList>
    </citation>
    <scope>NUCLEOTIDE SEQUENCE</scope>
    <source>
        <strain evidence="4">NEAU-351</strain>
    </source>
</reference>
<keyword evidence="2" id="KW-0812">Transmembrane</keyword>
<dbReference type="Proteomes" id="UP000655751">
    <property type="component" value="Unassembled WGS sequence"/>
</dbReference>
<feature type="transmembrane region" description="Helical" evidence="2">
    <location>
        <begin position="51"/>
        <end position="74"/>
    </location>
</feature>
<dbReference type="AlphaFoldDB" id="A0A931N8A4"/>
<feature type="transmembrane region" description="Helical" evidence="2">
    <location>
        <begin position="95"/>
        <end position="119"/>
    </location>
</feature>